<dbReference type="SMART" id="SM00174">
    <property type="entry name" value="RHO"/>
    <property type="match status" value="1"/>
</dbReference>
<dbReference type="SMART" id="SM00173">
    <property type="entry name" value="RAS"/>
    <property type="match status" value="1"/>
</dbReference>
<gene>
    <name evidence="6" type="ORF">M0811_13785</name>
</gene>
<comment type="subcellular location">
    <subcellularLocation>
        <location evidence="1">Endomembrane system</location>
    </subcellularLocation>
</comment>
<comment type="similarity">
    <text evidence="2">Belongs to the small GTPase superfamily. Rab family.</text>
</comment>
<dbReference type="FunFam" id="3.40.50.300:FF:000586">
    <property type="entry name" value="Rab family GTPase"/>
    <property type="match status" value="1"/>
</dbReference>
<dbReference type="AlphaFoldDB" id="A0A9Q0RJE0"/>
<dbReference type="CDD" id="cd00154">
    <property type="entry name" value="Rab"/>
    <property type="match status" value="1"/>
</dbReference>
<dbReference type="InterPro" id="IPR001806">
    <property type="entry name" value="Small_GTPase"/>
</dbReference>
<dbReference type="Pfam" id="PF00071">
    <property type="entry name" value="Ras"/>
    <property type="match status" value="1"/>
</dbReference>
<dbReference type="PROSITE" id="PS51420">
    <property type="entry name" value="RHO"/>
    <property type="match status" value="1"/>
</dbReference>
<reference evidence="6" key="1">
    <citation type="submission" date="2022-10" db="EMBL/GenBank/DDBJ databases">
        <title>Novel sulphate-reducing endosymbionts in the free-living metamonad Anaeramoeba.</title>
        <authorList>
            <person name="Jerlstrom-Hultqvist J."/>
            <person name="Cepicka I."/>
            <person name="Gallot-Lavallee L."/>
            <person name="Salas-Leiva D."/>
            <person name="Curtis B.A."/>
            <person name="Zahonova K."/>
            <person name="Pipaliya S."/>
            <person name="Dacks J."/>
            <person name="Roger A.J."/>
        </authorList>
    </citation>
    <scope>NUCLEOTIDE SEQUENCE</scope>
    <source>
        <strain evidence="6">BMAN</strain>
    </source>
</reference>
<dbReference type="GO" id="GO:0003924">
    <property type="term" value="F:GTPase activity"/>
    <property type="evidence" value="ECO:0007669"/>
    <property type="project" value="InterPro"/>
</dbReference>
<evidence type="ECO:0000256" key="5">
    <source>
        <dbReference type="SAM" id="MobiDB-lite"/>
    </source>
</evidence>
<evidence type="ECO:0000256" key="4">
    <source>
        <dbReference type="ARBA" id="ARBA00023136"/>
    </source>
</evidence>
<dbReference type="InterPro" id="IPR005225">
    <property type="entry name" value="Small_GTP-bd"/>
</dbReference>
<dbReference type="InterPro" id="IPR027417">
    <property type="entry name" value="P-loop_NTPase"/>
</dbReference>
<dbReference type="GO" id="GO:0005525">
    <property type="term" value="F:GTP binding"/>
    <property type="evidence" value="ECO:0007669"/>
    <property type="project" value="InterPro"/>
</dbReference>
<dbReference type="Proteomes" id="UP001149090">
    <property type="component" value="Unassembled WGS sequence"/>
</dbReference>
<feature type="region of interest" description="Disordered" evidence="5">
    <location>
        <begin position="177"/>
        <end position="208"/>
    </location>
</feature>
<feature type="compositionally biased region" description="Basic and acidic residues" evidence="5">
    <location>
        <begin position="198"/>
        <end position="208"/>
    </location>
</feature>
<organism evidence="6 7">
    <name type="scientific">Anaeramoeba ignava</name>
    <name type="common">Anaerobic marine amoeba</name>
    <dbReference type="NCBI Taxonomy" id="1746090"/>
    <lineage>
        <taxon>Eukaryota</taxon>
        <taxon>Metamonada</taxon>
        <taxon>Anaeramoebidae</taxon>
        <taxon>Anaeramoeba</taxon>
    </lineage>
</organism>
<dbReference type="PRINTS" id="PR00449">
    <property type="entry name" value="RASTRNSFRMNG"/>
</dbReference>
<dbReference type="PROSITE" id="PS51421">
    <property type="entry name" value="RAS"/>
    <property type="match status" value="1"/>
</dbReference>
<sequence>MSYDFLFKFIVIGDPGVGKSSILLRYTEDKFVSDYETTIGVEIGSRTINIDKKKIKIQIWDTAGQDSFRSITRSYYRGAAGALLVYDIARASSFDSIKDWLKTAQEEVKNLEIILVGNKSDLDHRRQIAVEQGEDFAKKQELSFIETSAKENKNIQEVFDKISRRILEKIKNGEIDPSNESSGVKKGQTSTGVTFGDDFEKKKQGGCC</sequence>
<dbReference type="InterPro" id="IPR050209">
    <property type="entry name" value="Rab_GTPases_membrane_traffic"/>
</dbReference>
<proteinExistence type="inferred from homology"/>
<comment type="caution">
    <text evidence="6">The sequence shown here is derived from an EMBL/GenBank/DDBJ whole genome shotgun (WGS) entry which is preliminary data.</text>
</comment>
<evidence type="ECO:0000313" key="7">
    <source>
        <dbReference type="Proteomes" id="UP001149090"/>
    </source>
</evidence>
<evidence type="ECO:0000256" key="2">
    <source>
        <dbReference type="ARBA" id="ARBA00006270"/>
    </source>
</evidence>
<dbReference type="EMBL" id="JAPDFW010000002">
    <property type="protein sequence ID" value="KAJ5080744.1"/>
    <property type="molecule type" value="Genomic_DNA"/>
</dbReference>
<dbReference type="Gene3D" id="3.40.50.300">
    <property type="entry name" value="P-loop containing nucleotide triphosphate hydrolases"/>
    <property type="match status" value="1"/>
</dbReference>
<dbReference type="NCBIfam" id="TIGR00231">
    <property type="entry name" value="small_GTP"/>
    <property type="match status" value="1"/>
</dbReference>
<accession>A0A9Q0RJE0</accession>
<feature type="compositionally biased region" description="Polar residues" evidence="5">
    <location>
        <begin position="178"/>
        <end position="193"/>
    </location>
</feature>
<evidence type="ECO:0000256" key="1">
    <source>
        <dbReference type="ARBA" id="ARBA00004308"/>
    </source>
</evidence>
<keyword evidence="4" id="KW-0472">Membrane</keyword>
<dbReference type="SMART" id="SM00175">
    <property type="entry name" value="RAB"/>
    <property type="match status" value="1"/>
</dbReference>
<dbReference type="PANTHER" id="PTHR47979">
    <property type="entry name" value="DRAB11-RELATED"/>
    <property type="match status" value="1"/>
</dbReference>
<dbReference type="SUPFAM" id="SSF52540">
    <property type="entry name" value="P-loop containing nucleoside triphosphate hydrolases"/>
    <property type="match status" value="1"/>
</dbReference>
<evidence type="ECO:0000313" key="6">
    <source>
        <dbReference type="EMBL" id="KAJ5080744.1"/>
    </source>
</evidence>
<name>A0A9Q0RJE0_ANAIG</name>
<dbReference type="SMART" id="SM00176">
    <property type="entry name" value="RAN"/>
    <property type="match status" value="1"/>
</dbReference>
<keyword evidence="3" id="KW-0547">Nucleotide-binding</keyword>
<keyword evidence="7" id="KW-1185">Reference proteome</keyword>
<dbReference type="PROSITE" id="PS51419">
    <property type="entry name" value="RAB"/>
    <property type="match status" value="1"/>
</dbReference>
<dbReference type="OMA" id="LDCAHES"/>
<protein>
    <submittedName>
        <fullName evidence="6">Rab2a member ras oncogene family</fullName>
    </submittedName>
</protein>
<dbReference type="GO" id="GO:0012505">
    <property type="term" value="C:endomembrane system"/>
    <property type="evidence" value="ECO:0007669"/>
    <property type="project" value="UniProtKB-SubCell"/>
</dbReference>
<evidence type="ECO:0000256" key="3">
    <source>
        <dbReference type="ARBA" id="ARBA00022741"/>
    </source>
</evidence>